<feature type="transmembrane region" description="Helical" evidence="2">
    <location>
        <begin position="334"/>
        <end position="357"/>
    </location>
</feature>
<keyword evidence="2" id="KW-0812">Transmembrane</keyword>
<feature type="transmembrane region" description="Helical" evidence="2">
    <location>
        <begin position="65"/>
        <end position="88"/>
    </location>
</feature>
<accession>A0AAD2HWR9</accession>
<dbReference type="AlphaFoldDB" id="A0AAD2HWR9"/>
<keyword evidence="2" id="KW-0472">Membrane</keyword>
<feature type="domain" description="DUF3533" evidence="3">
    <location>
        <begin position="74"/>
        <end position="436"/>
    </location>
</feature>
<evidence type="ECO:0000259" key="3">
    <source>
        <dbReference type="Pfam" id="PF12051"/>
    </source>
</evidence>
<evidence type="ECO:0000256" key="1">
    <source>
        <dbReference type="SAM" id="MobiDB-lite"/>
    </source>
</evidence>
<dbReference type="InterPro" id="IPR022703">
    <property type="entry name" value="DUF3533"/>
</dbReference>
<reference evidence="5" key="1">
    <citation type="submission" date="2023-11" db="EMBL/GenBank/DDBJ databases">
        <authorList>
            <person name="De Vega J J."/>
            <person name="De Vega J J."/>
        </authorList>
    </citation>
    <scope>NUCLEOTIDE SEQUENCE</scope>
</reference>
<keyword evidence="2" id="KW-1133">Transmembrane helix</keyword>
<dbReference type="InterPro" id="IPR053001">
    <property type="entry name" value="MNNG_permease-like"/>
</dbReference>
<dbReference type="Pfam" id="PF12051">
    <property type="entry name" value="DUF3533"/>
    <property type="match status" value="1"/>
</dbReference>
<evidence type="ECO:0000256" key="2">
    <source>
        <dbReference type="SAM" id="Phobius"/>
    </source>
</evidence>
<dbReference type="PANTHER" id="PTHR34814">
    <property type="entry name" value="NITROSOGUANIDINE RESISTANCE PROTEIN SNG1"/>
    <property type="match status" value="1"/>
</dbReference>
<evidence type="ECO:0000313" key="6">
    <source>
        <dbReference type="Proteomes" id="UP001295794"/>
    </source>
</evidence>
<dbReference type="Proteomes" id="UP001295794">
    <property type="component" value="Unassembled WGS sequence"/>
</dbReference>
<gene>
    <name evidence="4" type="ORF">MYCIT1_LOCUS11025</name>
    <name evidence="5" type="ORF">MYCIT1_LOCUS36216</name>
</gene>
<dbReference type="PANTHER" id="PTHR34814:SF1">
    <property type="entry name" value="NITROSOGUANIDINE RESISTANCE PROTEIN SNG1"/>
    <property type="match status" value="1"/>
</dbReference>
<dbReference type="EMBL" id="CAVNYO010000136">
    <property type="protein sequence ID" value="CAK5268026.1"/>
    <property type="molecule type" value="Genomic_DNA"/>
</dbReference>
<sequence length="466" mass="50593">MDVGTVATTSGTSADGLRPLSPSRESDVTFAPTVPPMEPAGHRVPVFTASVFDKTPSAAASLKQYLRIMVAGVLAISFIIFGVFSIYWGSVWSTPRYAVDGWIVDFDGGQIGAAVSSAISSIPSGRGIAWKILPAAQFPGGVADLEAAVKQEKMFYGLAINAGATANYTSALASASASYDGSNAIWFIGAEARNQNVYPIHLQIMTGELSSLTQRMARQMANNLTRNGNINTILTSAPQLVTDPVGYTVDNVIPFDIPVATAVTFVGLIYLLILSFFVVVMSAGARTAAGYEQTLKLRSIVLLRFASSFVSYFFISLFYTLLSRAFQVSYSRHFGQAGFVIFWFLNWMSMCATGLALEAMITLLTIQFIPFFLLLWIISNVSTCVFPIEILPHVYRYGYAWPFYNVEKAVRAIIFGTKNDIGLNFGVLLAWIAVSLITMPLFQFLARRRAFKAAAIATADGPSEKS</sequence>
<protein>
    <recommendedName>
        <fullName evidence="3">DUF3533 domain-containing protein</fullName>
    </recommendedName>
</protein>
<name>A0AAD2HWR9_9AGAR</name>
<evidence type="ECO:0000313" key="5">
    <source>
        <dbReference type="EMBL" id="CAK5283581.1"/>
    </source>
</evidence>
<feature type="transmembrane region" description="Helical" evidence="2">
    <location>
        <begin position="369"/>
        <end position="388"/>
    </location>
</feature>
<dbReference type="EMBL" id="CAVNYO010000468">
    <property type="protein sequence ID" value="CAK5283581.1"/>
    <property type="molecule type" value="Genomic_DNA"/>
</dbReference>
<comment type="caution">
    <text evidence="5">The sequence shown here is derived from an EMBL/GenBank/DDBJ whole genome shotgun (WGS) entry which is preliminary data.</text>
</comment>
<organism evidence="5 6">
    <name type="scientific">Mycena citricolor</name>
    <dbReference type="NCBI Taxonomy" id="2018698"/>
    <lineage>
        <taxon>Eukaryota</taxon>
        <taxon>Fungi</taxon>
        <taxon>Dikarya</taxon>
        <taxon>Basidiomycota</taxon>
        <taxon>Agaricomycotina</taxon>
        <taxon>Agaricomycetes</taxon>
        <taxon>Agaricomycetidae</taxon>
        <taxon>Agaricales</taxon>
        <taxon>Marasmiineae</taxon>
        <taxon>Mycenaceae</taxon>
        <taxon>Mycena</taxon>
    </lineage>
</organism>
<feature type="region of interest" description="Disordered" evidence="1">
    <location>
        <begin position="1"/>
        <end position="26"/>
    </location>
</feature>
<proteinExistence type="predicted"/>
<feature type="transmembrane region" description="Helical" evidence="2">
    <location>
        <begin position="301"/>
        <end position="322"/>
    </location>
</feature>
<feature type="transmembrane region" description="Helical" evidence="2">
    <location>
        <begin position="421"/>
        <end position="442"/>
    </location>
</feature>
<feature type="transmembrane region" description="Helical" evidence="2">
    <location>
        <begin position="257"/>
        <end position="280"/>
    </location>
</feature>
<keyword evidence="6" id="KW-1185">Reference proteome</keyword>
<feature type="compositionally biased region" description="Polar residues" evidence="1">
    <location>
        <begin position="1"/>
        <end position="13"/>
    </location>
</feature>
<dbReference type="GO" id="GO:0016020">
    <property type="term" value="C:membrane"/>
    <property type="evidence" value="ECO:0007669"/>
    <property type="project" value="TreeGrafter"/>
</dbReference>
<evidence type="ECO:0000313" key="4">
    <source>
        <dbReference type="EMBL" id="CAK5268026.1"/>
    </source>
</evidence>